<sequence length="73" mass="8325">MQRHESQNQSNPLCDPNITIDSAFVDKYSDLGSDVITLFADNTVYQLTVNTTDPINLVFTYKRSQPLNQWSNT</sequence>
<keyword evidence="2" id="KW-1185">Reference proteome</keyword>
<proteinExistence type="predicted"/>
<accession>A0A7R9KYF6</accession>
<organism evidence="1">
    <name type="scientific">Medioppia subpectinata</name>
    <dbReference type="NCBI Taxonomy" id="1979941"/>
    <lineage>
        <taxon>Eukaryota</taxon>
        <taxon>Metazoa</taxon>
        <taxon>Ecdysozoa</taxon>
        <taxon>Arthropoda</taxon>
        <taxon>Chelicerata</taxon>
        <taxon>Arachnida</taxon>
        <taxon>Acari</taxon>
        <taxon>Acariformes</taxon>
        <taxon>Sarcoptiformes</taxon>
        <taxon>Oribatida</taxon>
        <taxon>Brachypylina</taxon>
        <taxon>Oppioidea</taxon>
        <taxon>Oppiidae</taxon>
        <taxon>Medioppia</taxon>
    </lineage>
</organism>
<reference evidence="1" key="1">
    <citation type="submission" date="2020-11" db="EMBL/GenBank/DDBJ databases">
        <authorList>
            <person name="Tran Van P."/>
        </authorList>
    </citation>
    <scope>NUCLEOTIDE SEQUENCE</scope>
</reference>
<evidence type="ECO:0000313" key="1">
    <source>
        <dbReference type="EMBL" id="CAD7631416.1"/>
    </source>
</evidence>
<dbReference type="Proteomes" id="UP000759131">
    <property type="component" value="Unassembled WGS sequence"/>
</dbReference>
<protein>
    <submittedName>
        <fullName evidence="1">Uncharacterized protein</fullName>
    </submittedName>
</protein>
<dbReference type="AlphaFoldDB" id="A0A7R9KYF6"/>
<gene>
    <name evidence="1" type="ORF">OSB1V03_LOCUS11825</name>
</gene>
<dbReference type="EMBL" id="CAJPIZ010009439">
    <property type="protein sequence ID" value="CAG2111846.1"/>
    <property type="molecule type" value="Genomic_DNA"/>
</dbReference>
<name>A0A7R9KYF6_9ACAR</name>
<dbReference type="EMBL" id="OC864014">
    <property type="protein sequence ID" value="CAD7631416.1"/>
    <property type="molecule type" value="Genomic_DNA"/>
</dbReference>
<dbReference type="OrthoDB" id="6529746at2759"/>
<evidence type="ECO:0000313" key="2">
    <source>
        <dbReference type="Proteomes" id="UP000759131"/>
    </source>
</evidence>